<dbReference type="AlphaFoldDB" id="A0A9W3F4C0"/>
<dbReference type="CTD" id="100507203"/>
<dbReference type="GeneID" id="105077424"/>
<dbReference type="KEGG" id="cbai:105077424"/>
<protein>
    <submittedName>
        <fullName evidence="2">Small leucine-rich protein 1</fullName>
    </submittedName>
</protein>
<dbReference type="Proteomes" id="UP001732780">
    <property type="component" value="Chromosome 8"/>
</dbReference>
<accession>A0A9W3F4C0</accession>
<evidence type="ECO:0000313" key="1">
    <source>
        <dbReference type="Proteomes" id="UP001732780"/>
    </source>
</evidence>
<name>A0A9W3F4C0_CAMBA</name>
<proteinExistence type="predicted"/>
<reference evidence="2" key="1">
    <citation type="submission" date="2025-08" db="UniProtKB">
        <authorList>
            <consortium name="RefSeq"/>
        </authorList>
    </citation>
    <scope>IDENTIFICATION</scope>
    <source>
        <tissue evidence="2">Blood</tissue>
    </source>
</reference>
<organism evidence="1 2">
    <name type="scientific">Camelus bactrianus</name>
    <name type="common">Bactrian camel</name>
    <dbReference type="NCBI Taxonomy" id="9837"/>
    <lineage>
        <taxon>Eukaryota</taxon>
        <taxon>Metazoa</taxon>
        <taxon>Chordata</taxon>
        <taxon>Craniata</taxon>
        <taxon>Vertebrata</taxon>
        <taxon>Euteleostomi</taxon>
        <taxon>Mammalia</taxon>
        <taxon>Eutheria</taxon>
        <taxon>Laurasiatheria</taxon>
        <taxon>Artiodactyla</taxon>
        <taxon>Tylopoda</taxon>
        <taxon>Camelidae</taxon>
        <taxon>Camelus</taxon>
    </lineage>
</organism>
<dbReference type="OrthoDB" id="9048909at2759"/>
<keyword evidence="1" id="KW-1185">Reference proteome</keyword>
<gene>
    <name evidence="2" type="primary">SMLR1</name>
</gene>
<evidence type="ECO:0000313" key="2">
    <source>
        <dbReference type="RefSeq" id="XP_010964122.1"/>
    </source>
</evidence>
<sequence>MLRSSIVFKLKEHREPSRQRAPELQSNLPAVLSEFMGLFKQCKVHQKFHRDVLSKGQNRRRKQVQTPAKLPSRGAWTPPAWGAVGLAMRPVLSEFVRELPGWFLFSGVFLPVALLLLLLIAYFRIKLMEVNEELSQTPDGRHNHKAGSSLYQRKKRM</sequence>
<dbReference type="RefSeq" id="XP_010964122.1">
    <property type="nucleotide sequence ID" value="XM_010965820.2"/>
</dbReference>